<dbReference type="GO" id="GO:0005886">
    <property type="term" value="C:plasma membrane"/>
    <property type="evidence" value="ECO:0007669"/>
    <property type="project" value="UniProtKB-SubCell"/>
</dbReference>
<keyword evidence="3 6" id="KW-0812">Transmembrane</keyword>
<sequence length="452" mass="51164">MVILYLKRFLISVILPAGGVTSLAFSTKETESQNISRPVLIFGSSIYMFTSCTSIFLFSIPAILITSLTEKDNLINPLIVIPVIIILAILVITFSSYKKHGRAYTLIKKNYPTLSERLDEINLEKFSTKFLIYTFLTSALLDFTGIYFAFSAMKAISGKGSLAMAFLSYVVVFFISMISPFMNGLGAIEAALTYLFKQYGLSPAHALLTALIYRLFSFWTPLLYSVFSYLLYKDSLFLKILPALVCLLLGMLNILTLLIPADFIHFNVIRDMISNELFYTSTYVQYVTGAILIINSIYLWQGYRTAWYIALLGAFISSIAHLTKGGYYEYSIVSFLIIIILLYTERNYTLQTNLSDFKRDFKFPLFLFIVIILYGTLGFYLMDTINFGKTFTIKEAFSLSLKNILLIGDSRTNQSGAFGNFFILSLRSASIVCFLYVLILTLLPLIKGRQHD</sequence>
<keyword evidence="5 6" id="KW-0472">Membrane</keyword>
<dbReference type="STRING" id="153721.MYP_416"/>
<feature type="transmembrane region" description="Helical" evidence="6">
    <location>
        <begin position="305"/>
        <end position="321"/>
    </location>
</feature>
<accession>A0A098L9U5</accession>
<dbReference type="PANTHER" id="PTHR39087">
    <property type="entry name" value="UPF0104 MEMBRANE PROTEIN MJ1595"/>
    <property type="match status" value="1"/>
</dbReference>
<feature type="transmembrane region" description="Helical" evidence="6">
    <location>
        <begin position="162"/>
        <end position="182"/>
    </location>
</feature>
<keyword evidence="8" id="KW-1185">Reference proteome</keyword>
<dbReference type="Pfam" id="PF03706">
    <property type="entry name" value="LPG_synthase_TM"/>
    <property type="match status" value="1"/>
</dbReference>
<feature type="transmembrane region" description="Helical" evidence="6">
    <location>
        <begin position="365"/>
        <end position="382"/>
    </location>
</feature>
<dbReference type="InterPro" id="IPR022791">
    <property type="entry name" value="L-PG_synthase/AglD"/>
</dbReference>
<keyword evidence="2" id="KW-1003">Cell membrane</keyword>
<comment type="subcellular location">
    <subcellularLocation>
        <location evidence="1">Cell membrane</location>
        <topology evidence="1">Multi-pass membrane protein</topology>
    </subcellularLocation>
</comment>
<dbReference type="EMBL" id="BBLT01000001">
    <property type="protein sequence ID" value="GAL83189.1"/>
    <property type="molecule type" value="Genomic_DNA"/>
</dbReference>
<evidence type="ECO:0000313" key="7">
    <source>
        <dbReference type="EMBL" id="GAL83189.1"/>
    </source>
</evidence>
<gene>
    <name evidence="7" type="ORF">MYP_416</name>
</gene>
<dbReference type="eggNOG" id="COG2898">
    <property type="taxonomic scope" value="Bacteria"/>
</dbReference>
<evidence type="ECO:0000256" key="6">
    <source>
        <dbReference type="SAM" id="Phobius"/>
    </source>
</evidence>
<name>A0A098L9U5_9BACT</name>
<feature type="transmembrane region" description="Helical" evidence="6">
    <location>
        <begin position="130"/>
        <end position="150"/>
    </location>
</feature>
<evidence type="ECO:0000256" key="1">
    <source>
        <dbReference type="ARBA" id="ARBA00004651"/>
    </source>
</evidence>
<feature type="transmembrane region" description="Helical" evidence="6">
    <location>
        <begin position="78"/>
        <end position="97"/>
    </location>
</feature>
<feature type="transmembrane region" description="Helical" evidence="6">
    <location>
        <begin position="327"/>
        <end position="344"/>
    </location>
</feature>
<proteinExistence type="predicted"/>
<evidence type="ECO:0000256" key="5">
    <source>
        <dbReference type="ARBA" id="ARBA00023136"/>
    </source>
</evidence>
<dbReference type="Proteomes" id="UP000030185">
    <property type="component" value="Unassembled WGS sequence"/>
</dbReference>
<feature type="transmembrane region" description="Helical" evidence="6">
    <location>
        <begin position="236"/>
        <end position="258"/>
    </location>
</feature>
<evidence type="ECO:0000256" key="4">
    <source>
        <dbReference type="ARBA" id="ARBA00022989"/>
    </source>
</evidence>
<keyword evidence="4 6" id="KW-1133">Transmembrane helix</keyword>
<evidence type="ECO:0000256" key="3">
    <source>
        <dbReference type="ARBA" id="ARBA00022692"/>
    </source>
</evidence>
<evidence type="ECO:0000313" key="8">
    <source>
        <dbReference type="Proteomes" id="UP000030185"/>
    </source>
</evidence>
<feature type="transmembrane region" description="Helical" evidence="6">
    <location>
        <begin position="278"/>
        <end position="298"/>
    </location>
</feature>
<feature type="transmembrane region" description="Helical" evidence="6">
    <location>
        <begin position="40"/>
        <end position="66"/>
    </location>
</feature>
<dbReference type="PANTHER" id="PTHR39087:SF2">
    <property type="entry name" value="UPF0104 MEMBRANE PROTEIN MJ1595"/>
    <property type="match status" value="1"/>
</dbReference>
<reference evidence="7 8" key="1">
    <citation type="submission" date="2014-09" db="EMBL/GenBank/DDBJ databases">
        <title>Sporocytophaga myxococcoides PG-01 genome sequencing.</title>
        <authorList>
            <person name="Liu L."/>
            <person name="Gao P.J."/>
            <person name="Chen G.J."/>
            <person name="Wang L.S."/>
        </authorList>
    </citation>
    <scope>NUCLEOTIDE SEQUENCE [LARGE SCALE GENOMIC DNA]</scope>
    <source>
        <strain evidence="7 8">PG-01</strain>
    </source>
</reference>
<feature type="transmembrane region" description="Helical" evidence="6">
    <location>
        <begin position="202"/>
        <end position="224"/>
    </location>
</feature>
<evidence type="ECO:0000256" key="2">
    <source>
        <dbReference type="ARBA" id="ARBA00022475"/>
    </source>
</evidence>
<organism evidence="7 8">
    <name type="scientific">Sporocytophaga myxococcoides</name>
    <dbReference type="NCBI Taxonomy" id="153721"/>
    <lineage>
        <taxon>Bacteria</taxon>
        <taxon>Pseudomonadati</taxon>
        <taxon>Bacteroidota</taxon>
        <taxon>Cytophagia</taxon>
        <taxon>Cytophagales</taxon>
        <taxon>Cytophagaceae</taxon>
        <taxon>Sporocytophaga</taxon>
    </lineage>
</organism>
<dbReference type="eggNOG" id="COG0392">
    <property type="taxonomic scope" value="Bacteria"/>
</dbReference>
<protein>
    <submittedName>
        <fullName evidence="7">Uncharacterized protein</fullName>
    </submittedName>
</protein>
<comment type="caution">
    <text evidence="7">The sequence shown here is derived from an EMBL/GenBank/DDBJ whole genome shotgun (WGS) entry which is preliminary data.</text>
</comment>
<feature type="transmembrane region" description="Helical" evidence="6">
    <location>
        <begin position="421"/>
        <end position="446"/>
    </location>
</feature>
<dbReference type="AlphaFoldDB" id="A0A098L9U5"/>